<name>I3R3J7_HALMT</name>
<sequence>MSAFTGPCPTRAETDIPCPSVSGGGSSPDEPLILRATRLEGYNRITPGKLL</sequence>
<reference evidence="2 3" key="1">
    <citation type="journal article" date="2012" name="J. Bacteriol.">
        <title>Complete genome sequence of the metabolically versatile halophilic archaeon Haloferax mediterranei, a poly(3-hydroxybutyrate-co-3-hydroxyvalerate) producer.</title>
        <authorList>
            <person name="Han J."/>
            <person name="Zhang F."/>
            <person name="Hou J."/>
            <person name="Liu X."/>
            <person name="Li M."/>
            <person name="Liu H."/>
            <person name="Cai L."/>
            <person name="Zhang B."/>
            <person name="Chen Y."/>
            <person name="Zhou J."/>
            <person name="Hu S."/>
            <person name="Xiang H."/>
        </authorList>
    </citation>
    <scope>NUCLEOTIDE SEQUENCE [LARGE SCALE GENOMIC DNA]</scope>
    <source>
        <strain evidence="3">ATCC 33500 / DSM 1411 / JCM 8866 / NBRC 14739 / NCIMB 2177 / R-4</strain>
    </source>
</reference>
<accession>I3R3J7</accession>
<dbReference type="EMBL" id="CP001868">
    <property type="protein sequence ID" value="AFK18807.1"/>
    <property type="molecule type" value="Genomic_DNA"/>
</dbReference>
<protein>
    <submittedName>
        <fullName evidence="2">Uncharacterized protein</fullName>
    </submittedName>
</protein>
<organism evidence="2 3">
    <name type="scientific">Haloferax mediterranei (strain ATCC 33500 / DSM 1411 / JCM 8866 / NBRC 14739 / NCIMB 2177 / R-4)</name>
    <name type="common">Halobacterium mediterranei</name>
    <dbReference type="NCBI Taxonomy" id="523841"/>
    <lineage>
        <taxon>Archaea</taxon>
        <taxon>Methanobacteriati</taxon>
        <taxon>Methanobacteriota</taxon>
        <taxon>Stenosarchaea group</taxon>
        <taxon>Halobacteria</taxon>
        <taxon>Halobacteriales</taxon>
        <taxon>Haloferacaceae</taxon>
        <taxon>Haloferax</taxon>
    </lineage>
</organism>
<dbReference type="HOGENOM" id="CLU_3094004_0_0_2"/>
<evidence type="ECO:0000256" key="1">
    <source>
        <dbReference type="SAM" id="MobiDB-lite"/>
    </source>
</evidence>
<dbReference type="Proteomes" id="UP000006469">
    <property type="component" value="Chromosome"/>
</dbReference>
<proteinExistence type="predicted"/>
<dbReference type="KEGG" id="hme:HFX_1091"/>
<feature type="region of interest" description="Disordered" evidence="1">
    <location>
        <begin position="1"/>
        <end position="31"/>
    </location>
</feature>
<evidence type="ECO:0000313" key="2">
    <source>
        <dbReference type="EMBL" id="AFK18807.1"/>
    </source>
</evidence>
<gene>
    <name evidence="2" type="ordered locus">HFX_1091</name>
</gene>
<dbReference type="AlphaFoldDB" id="I3R3J7"/>
<evidence type="ECO:0000313" key="3">
    <source>
        <dbReference type="Proteomes" id="UP000006469"/>
    </source>
</evidence>
<dbReference type="STRING" id="523841.HFX_1091"/>